<dbReference type="AlphaFoldDB" id="X1CIR7"/>
<proteinExistence type="predicted"/>
<accession>X1CIR7</accession>
<protein>
    <submittedName>
        <fullName evidence="1">Uncharacterized protein</fullName>
    </submittedName>
</protein>
<dbReference type="EMBL" id="BART01036103">
    <property type="protein sequence ID" value="GAH07557.1"/>
    <property type="molecule type" value="Genomic_DNA"/>
</dbReference>
<evidence type="ECO:0000313" key="1">
    <source>
        <dbReference type="EMBL" id="GAH07557.1"/>
    </source>
</evidence>
<gene>
    <name evidence="1" type="ORF">S01H4_61023</name>
</gene>
<name>X1CIR7_9ZZZZ</name>
<organism evidence="1">
    <name type="scientific">marine sediment metagenome</name>
    <dbReference type="NCBI Taxonomy" id="412755"/>
    <lineage>
        <taxon>unclassified sequences</taxon>
        <taxon>metagenomes</taxon>
        <taxon>ecological metagenomes</taxon>
    </lineage>
</organism>
<sequence length="159" mass="17921">DGCAFDTMGIKQRECFCPWMIAYFGLQPVAQAARECKEFADLFSKTRGANRHKTVKRIIAELLPNHPMTKARGFKVPQYPHYFAWVDDPNSLLSNNGLKKAIDQATNPQVKRELELALAWSERVNWAITCILAVNKFVESFVVEPFPGFGFVAGINGIK</sequence>
<reference evidence="1" key="1">
    <citation type="journal article" date="2014" name="Front. Microbiol.">
        <title>High frequency of phylogenetically diverse reductive dehalogenase-homologous genes in deep subseafloor sedimentary metagenomes.</title>
        <authorList>
            <person name="Kawai M."/>
            <person name="Futagami T."/>
            <person name="Toyoda A."/>
            <person name="Takaki Y."/>
            <person name="Nishi S."/>
            <person name="Hori S."/>
            <person name="Arai W."/>
            <person name="Tsubouchi T."/>
            <person name="Morono Y."/>
            <person name="Uchiyama I."/>
            <person name="Ito T."/>
            <person name="Fujiyama A."/>
            <person name="Inagaki F."/>
            <person name="Takami H."/>
        </authorList>
    </citation>
    <scope>NUCLEOTIDE SEQUENCE</scope>
    <source>
        <strain evidence="1">Expedition CK06-06</strain>
    </source>
</reference>
<feature type="non-terminal residue" evidence="1">
    <location>
        <position position="1"/>
    </location>
</feature>
<comment type="caution">
    <text evidence="1">The sequence shown here is derived from an EMBL/GenBank/DDBJ whole genome shotgun (WGS) entry which is preliminary data.</text>
</comment>